<proteinExistence type="predicted"/>
<dbReference type="AlphaFoldDB" id="A0AAU9X337"/>
<keyword evidence="2" id="KW-1185">Reference proteome</keyword>
<protein>
    <submittedName>
        <fullName evidence="1">Uncharacterized protein</fullName>
    </submittedName>
</protein>
<gene>
    <name evidence="1" type="ORF">PMEA_00016066</name>
</gene>
<name>A0AAU9X337_9CNID</name>
<organism evidence="1 2">
    <name type="scientific">Pocillopora meandrina</name>
    <dbReference type="NCBI Taxonomy" id="46732"/>
    <lineage>
        <taxon>Eukaryota</taxon>
        <taxon>Metazoa</taxon>
        <taxon>Cnidaria</taxon>
        <taxon>Anthozoa</taxon>
        <taxon>Hexacorallia</taxon>
        <taxon>Scleractinia</taxon>
        <taxon>Astrocoeniina</taxon>
        <taxon>Pocilloporidae</taxon>
        <taxon>Pocillopora</taxon>
    </lineage>
</organism>
<evidence type="ECO:0000313" key="1">
    <source>
        <dbReference type="EMBL" id="CAH3135205.1"/>
    </source>
</evidence>
<dbReference type="EMBL" id="CALNXJ010000029">
    <property type="protein sequence ID" value="CAH3135205.1"/>
    <property type="molecule type" value="Genomic_DNA"/>
</dbReference>
<dbReference type="Proteomes" id="UP001159428">
    <property type="component" value="Unassembled WGS sequence"/>
</dbReference>
<comment type="caution">
    <text evidence="1">The sequence shown here is derived from an EMBL/GenBank/DDBJ whole genome shotgun (WGS) entry which is preliminary data.</text>
</comment>
<sequence>MSDNVPLRDQESCVDDDYYMIDVFTYARPATNGETRSLHQLVMYITRALEDSGRLDILREKQRDQNMMKIYSNSFRWKKTQGENIIAQLFLGGFQADGNIERKKVDHMKLAENVVFTLPVSDASKMKVKGNLLNEDGKMILEIGDMNVNLFKFQGGETRAGIEHEHSGNETVEQDVAT</sequence>
<reference evidence="1 2" key="1">
    <citation type="submission" date="2022-05" db="EMBL/GenBank/DDBJ databases">
        <authorList>
            <consortium name="Genoscope - CEA"/>
            <person name="William W."/>
        </authorList>
    </citation>
    <scope>NUCLEOTIDE SEQUENCE [LARGE SCALE GENOMIC DNA]</scope>
</reference>
<accession>A0AAU9X337</accession>
<evidence type="ECO:0000313" key="2">
    <source>
        <dbReference type="Proteomes" id="UP001159428"/>
    </source>
</evidence>